<evidence type="ECO:0000256" key="3">
    <source>
        <dbReference type="ARBA" id="ARBA00008726"/>
    </source>
</evidence>
<feature type="region of interest" description="Disordered" evidence="10">
    <location>
        <begin position="212"/>
        <end position="299"/>
    </location>
</feature>
<reference evidence="12" key="1">
    <citation type="submission" date="2013-07" db="EMBL/GenBank/DDBJ databases">
        <title>The genome of Eucalyptus grandis.</title>
        <authorList>
            <person name="Schmutz J."/>
            <person name="Hayes R."/>
            <person name="Myburg A."/>
            <person name="Tuskan G."/>
            <person name="Grattapaglia D."/>
            <person name="Rokhsar D.S."/>
        </authorList>
    </citation>
    <scope>NUCLEOTIDE SEQUENCE</scope>
    <source>
        <tissue evidence="12">Leaf extractions</tissue>
    </source>
</reference>
<dbReference type="Gramene" id="KCW78179">
    <property type="protein sequence ID" value="KCW78179"/>
    <property type="gene ID" value="EUGRSUZ_D02370"/>
</dbReference>
<organism evidence="12">
    <name type="scientific">Eucalyptus grandis</name>
    <name type="common">Flooded gum</name>
    <dbReference type="NCBI Taxonomy" id="71139"/>
    <lineage>
        <taxon>Eukaryota</taxon>
        <taxon>Viridiplantae</taxon>
        <taxon>Streptophyta</taxon>
        <taxon>Embryophyta</taxon>
        <taxon>Tracheophyta</taxon>
        <taxon>Spermatophyta</taxon>
        <taxon>Magnoliopsida</taxon>
        <taxon>eudicotyledons</taxon>
        <taxon>Gunneridae</taxon>
        <taxon>Pentapetalae</taxon>
        <taxon>rosids</taxon>
        <taxon>malvids</taxon>
        <taxon>Myrtales</taxon>
        <taxon>Myrtaceae</taxon>
        <taxon>Myrtoideae</taxon>
        <taxon>Eucalypteae</taxon>
        <taxon>Eucalyptus</taxon>
    </lineage>
</organism>
<keyword evidence="9" id="KW-0175">Coiled coil</keyword>
<dbReference type="OrthoDB" id="547031at2759"/>
<dbReference type="InterPro" id="IPR019954">
    <property type="entry name" value="Ubiquitin_CS"/>
</dbReference>
<feature type="compositionally biased region" description="Acidic residues" evidence="10">
    <location>
        <begin position="222"/>
        <end position="239"/>
    </location>
</feature>
<dbReference type="Pfam" id="PF22782">
    <property type="entry name" value="SDE2"/>
    <property type="match status" value="1"/>
</dbReference>
<dbReference type="GO" id="GO:0008380">
    <property type="term" value="P:RNA splicing"/>
    <property type="evidence" value="ECO:0007669"/>
    <property type="project" value="UniProtKB-KW"/>
</dbReference>
<keyword evidence="4" id="KW-0963">Cytoplasm</keyword>
<feature type="region of interest" description="Disordered" evidence="10">
    <location>
        <begin position="355"/>
        <end position="383"/>
    </location>
</feature>
<dbReference type="PROSITE" id="PS00299">
    <property type="entry name" value="UBIQUITIN_1"/>
    <property type="match status" value="1"/>
</dbReference>
<dbReference type="InParanoid" id="A0A059CIW3"/>
<dbReference type="InterPro" id="IPR029071">
    <property type="entry name" value="Ubiquitin-like_domsf"/>
</dbReference>
<evidence type="ECO:0000259" key="11">
    <source>
        <dbReference type="PROSITE" id="PS50053"/>
    </source>
</evidence>
<feature type="domain" description="Ubiquitin-like" evidence="11">
    <location>
        <begin position="11"/>
        <end position="71"/>
    </location>
</feature>
<dbReference type="PANTHER" id="PTHR12786:SF1">
    <property type="entry name" value="SPLICING REGULATOR SDE2"/>
    <property type="match status" value="1"/>
</dbReference>
<comment type="subcellular location">
    <subcellularLocation>
        <location evidence="2">Cytoplasm</location>
    </subcellularLocation>
    <subcellularLocation>
        <location evidence="1">Nucleus</location>
    </subcellularLocation>
</comment>
<evidence type="ECO:0000256" key="8">
    <source>
        <dbReference type="ARBA" id="ARBA00023306"/>
    </source>
</evidence>
<evidence type="ECO:0000256" key="10">
    <source>
        <dbReference type="SAM" id="MobiDB-lite"/>
    </source>
</evidence>
<dbReference type="PROSITE" id="PS50053">
    <property type="entry name" value="UBIQUITIN_2"/>
    <property type="match status" value="1"/>
</dbReference>
<evidence type="ECO:0000256" key="7">
    <source>
        <dbReference type="ARBA" id="ARBA00023242"/>
    </source>
</evidence>
<proteinExistence type="inferred from homology"/>
<sequence length="470" mass="50634">METTAESARPFQFFVKLIDGKTSVLNFAAPRVDALAVKRRIFEVARIPVPSQRLIVAGRQLEDRSVVSSPGPTLHLSLRLRGGKGGFGSLLRGAATKAGQKKTNNFDACRDMSGRRLRHVNAEKKLEEWRAEEEERKLERVAEEFIKKAAKKGKKGVGEGQAEKYVEKYRQQSAKCVAQVEECVRDVIGSRGTGSKRKAGVGSGSDAKKLKIWMGKRKVGDSDSDDSGDDTSEDEEDENSTISNGAMHLNLIREEDGSSDSVTGGRQDGEAYTSSCNGSGSEEEKESSMQVCSESDGCSGGVVPDEKVALVNPVSSEGHAVLSLECAIVAETEAVEPVNESQHKVEPENCEVVVSQSPSAPDSGDEVTTEAGQVSPQAGGFSEDKVAVTEAAEIVEPEIIEASVSEDNALDFDKFNSAAEMEGVGMERLKLELQSRGLKCGGTLQERASRLFLLKTTPLDKIPKKHLAKK</sequence>
<dbReference type="OMA" id="CFWTGLE"/>
<evidence type="ECO:0000256" key="5">
    <source>
        <dbReference type="ARBA" id="ARBA00022664"/>
    </source>
</evidence>
<dbReference type="eggNOG" id="KOG0001">
    <property type="taxonomic scope" value="Eukaryota"/>
</dbReference>
<dbReference type="GO" id="GO:0005634">
    <property type="term" value="C:nucleus"/>
    <property type="evidence" value="ECO:0000318"/>
    <property type="project" value="GO_Central"/>
</dbReference>
<dbReference type="Pfam" id="PF00240">
    <property type="entry name" value="ubiquitin"/>
    <property type="match status" value="1"/>
</dbReference>
<dbReference type="KEGG" id="egr:104442176"/>
<evidence type="ECO:0000256" key="9">
    <source>
        <dbReference type="SAM" id="Coils"/>
    </source>
</evidence>
<protein>
    <recommendedName>
        <fullName evidence="11">Ubiquitin-like domain-containing protein</fullName>
    </recommendedName>
</protein>
<evidence type="ECO:0000256" key="1">
    <source>
        <dbReference type="ARBA" id="ARBA00004123"/>
    </source>
</evidence>
<dbReference type="Pfam" id="PF13297">
    <property type="entry name" value="SDE2_2C"/>
    <property type="match status" value="1"/>
</dbReference>
<comment type="similarity">
    <text evidence="3">Belongs to the SDE2 family.</text>
</comment>
<dbReference type="eggNOG" id="KOG2827">
    <property type="taxonomic scope" value="Eukaryota"/>
</dbReference>
<dbReference type="InterPro" id="IPR053822">
    <property type="entry name" value="SDE2-like_dom"/>
</dbReference>
<dbReference type="STRING" id="71139.A0A059CIW3"/>
<dbReference type="Gene3D" id="3.10.20.90">
    <property type="entry name" value="Phosphatidylinositol 3-kinase Catalytic Subunit, Chain A, domain 1"/>
    <property type="match status" value="1"/>
</dbReference>
<keyword evidence="6" id="KW-0508">mRNA splicing</keyword>
<evidence type="ECO:0000256" key="6">
    <source>
        <dbReference type="ARBA" id="ARBA00023187"/>
    </source>
</evidence>
<dbReference type="AlphaFoldDB" id="A0A059CIW3"/>
<gene>
    <name evidence="12" type="ORF">EUGRSUZ_D02370</name>
</gene>
<dbReference type="GO" id="GO:0006397">
    <property type="term" value="P:mRNA processing"/>
    <property type="evidence" value="ECO:0007669"/>
    <property type="project" value="UniProtKB-KW"/>
</dbReference>
<dbReference type="SUPFAM" id="SSF54236">
    <property type="entry name" value="Ubiquitin-like"/>
    <property type="match status" value="1"/>
</dbReference>
<dbReference type="EMBL" id="KK198756">
    <property type="protein sequence ID" value="KCW78179.1"/>
    <property type="molecule type" value="Genomic_DNA"/>
</dbReference>
<keyword evidence="5" id="KW-0507">mRNA processing</keyword>
<dbReference type="InterPro" id="IPR025086">
    <property type="entry name" value="SDE2/SF3A3_SAP"/>
</dbReference>
<evidence type="ECO:0000313" key="12">
    <source>
        <dbReference type="EMBL" id="KCW78179.1"/>
    </source>
</evidence>
<accession>A0A059CIW3</accession>
<keyword evidence="8" id="KW-0131">Cell cycle</keyword>
<feature type="coiled-coil region" evidence="9">
    <location>
        <begin position="117"/>
        <end position="151"/>
    </location>
</feature>
<dbReference type="PANTHER" id="PTHR12786">
    <property type="entry name" value="SPLICING FACTOR SF3A-RELATED"/>
    <property type="match status" value="1"/>
</dbReference>
<evidence type="ECO:0000256" key="4">
    <source>
        <dbReference type="ARBA" id="ARBA00022490"/>
    </source>
</evidence>
<dbReference type="GO" id="GO:0005737">
    <property type="term" value="C:cytoplasm"/>
    <property type="evidence" value="ECO:0007669"/>
    <property type="project" value="UniProtKB-SubCell"/>
</dbReference>
<dbReference type="FunCoup" id="A0A059CIW3">
    <property type="interactions" value="2885"/>
</dbReference>
<dbReference type="InterPro" id="IPR000626">
    <property type="entry name" value="Ubiquitin-like_dom"/>
</dbReference>
<keyword evidence="7" id="KW-0539">Nucleus</keyword>
<name>A0A059CIW3_EUCGR</name>
<evidence type="ECO:0000256" key="2">
    <source>
        <dbReference type="ARBA" id="ARBA00004496"/>
    </source>
</evidence>
<dbReference type="InterPro" id="IPR051421">
    <property type="entry name" value="RNA_Proc_DNA_Dmg_Regulator"/>
</dbReference>